<dbReference type="RefSeq" id="WP_114142290.1">
    <property type="nucleotide sequence ID" value="NZ_AP024205.1"/>
</dbReference>
<accession>A0A6G4NIU1</accession>
<gene>
    <name evidence="1" type="ORF">G5609_08205</name>
</gene>
<reference evidence="1" key="1">
    <citation type="submission" date="2020-02" db="EMBL/GenBank/DDBJ databases">
        <title>WGS of Carbapenem-Resistant Entrobacteriaceae.</title>
        <authorList>
            <person name="Tokajian S."/>
            <person name="El Chaar M."/>
            <person name="El Khoury M."/>
        </authorList>
    </citation>
    <scope>NUCLEOTIDE SEQUENCE</scope>
    <source>
        <strain evidence="1">ECM_49</strain>
    </source>
</reference>
<evidence type="ECO:0000313" key="1">
    <source>
        <dbReference type="EMBL" id="NGG67659.1"/>
    </source>
</evidence>
<evidence type="ECO:0008006" key="2">
    <source>
        <dbReference type="Google" id="ProtNLM"/>
    </source>
</evidence>
<dbReference type="EMBL" id="JAAJSE010000008">
    <property type="protein sequence ID" value="NGG67659.1"/>
    <property type="molecule type" value="Genomic_DNA"/>
</dbReference>
<proteinExistence type="predicted"/>
<comment type="caution">
    <text evidence="1">The sequence shown here is derived from an EMBL/GenBank/DDBJ whole genome shotgun (WGS) entry which is preliminary data.</text>
</comment>
<name>A0A6G4NIU1_ECOLX</name>
<organism evidence="1">
    <name type="scientific">Escherichia coli</name>
    <dbReference type="NCBI Taxonomy" id="562"/>
    <lineage>
        <taxon>Bacteria</taxon>
        <taxon>Pseudomonadati</taxon>
        <taxon>Pseudomonadota</taxon>
        <taxon>Gammaproteobacteria</taxon>
        <taxon>Enterobacterales</taxon>
        <taxon>Enterobacteriaceae</taxon>
        <taxon>Escherichia</taxon>
    </lineage>
</organism>
<protein>
    <recommendedName>
        <fullName evidence="2">EpsG family protein</fullName>
    </recommendedName>
</protein>
<sequence length="420" mass="48903">MRVNKLLPVSMVFSFLVPIVGLIMSFLSLDKKSMNRIPFMLVSLFYFFILIKTPPLGDLYRRYLEISEYNRNTNILEIITQHPDILLYIHGYIFQYFNIPFFFIPAMYGAVMTYFYMASFRNMLLNNEYSSEESTKDKGFVFTHVIVFSALNILNLVLGIRYGAAMVFIIYAITCFYSRSKVRFAVFSCLSLLMHFSMIFILICFFGSRYIKIKKIYIIPLVFIFYFLSSFVLRSVLPGISFMGVGDYAMGGYVDGVWSEIPTDTNTLILAYLSRGLGILALFFYLKDKNEMLVIDRFLNFVIPACFIMSISYTALNRYINIAQAFLMLRVCYMYLSNANIYSHLRVISNKTLSLLRYYLLAFAVLSMVIINVYTQRRTLIMGGGWVYAYTSPVFLLNYSTTDFKLYLKDIDNDGYWMSE</sequence>
<dbReference type="Pfam" id="PF14897">
    <property type="entry name" value="EpsG"/>
    <property type="match status" value="1"/>
</dbReference>
<dbReference type="AlphaFoldDB" id="A0A6G4NIU1"/>
<dbReference type="InterPro" id="IPR049458">
    <property type="entry name" value="EpsG-like"/>
</dbReference>